<sequence length="236" mass="25997">MPHVDELGGHDRDEACTTTIGLHKAQHMGQREIDAGSSIEVGQLGTDTSKDNGSHAGDDNEMTNMDQVEQVESSRADISRSERREGRLNTGEAVVVDHSHIPDKQVNCLPGIQVEGEMTAGKSEDTDEAGGNVDKSVDIRLMVNRSRAEGDRTEGKRDPPHNNTSYHKRLMTVESRGLPDVLWHVSFYTSEYIGFLLGFSRSSAWLATNDSSIRRTGVTTGKQPTHNWYDASTFLS</sequence>
<feature type="compositionally biased region" description="Basic and acidic residues" evidence="1">
    <location>
        <begin position="146"/>
        <end position="160"/>
    </location>
</feature>
<evidence type="ECO:0000313" key="2">
    <source>
        <dbReference type="EMBL" id="THU86100.1"/>
    </source>
</evidence>
<feature type="compositionally biased region" description="Basic and acidic residues" evidence="1">
    <location>
        <begin position="72"/>
        <end position="87"/>
    </location>
</feature>
<organism evidence="2 3">
    <name type="scientific">Dendrothele bispora (strain CBS 962.96)</name>
    <dbReference type="NCBI Taxonomy" id="1314807"/>
    <lineage>
        <taxon>Eukaryota</taxon>
        <taxon>Fungi</taxon>
        <taxon>Dikarya</taxon>
        <taxon>Basidiomycota</taxon>
        <taxon>Agaricomycotina</taxon>
        <taxon>Agaricomycetes</taxon>
        <taxon>Agaricomycetidae</taxon>
        <taxon>Agaricales</taxon>
        <taxon>Agaricales incertae sedis</taxon>
        <taxon>Dendrothele</taxon>
    </lineage>
</organism>
<reference evidence="2 3" key="1">
    <citation type="journal article" date="2019" name="Nat. Ecol. Evol.">
        <title>Megaphylogeny resolves global patterns of mushroom evolution.</title>
        <authorList>
            <person name="Varga T."/>
            <person name="Krizsan K."/>
            <person name="Foldi C."/>
            <person name="Dima B."/>
            <person name="Sanchez-Garcia M."/>
            <person name="Sanchez-Ramirez S."/>
            <person name="Szollosi G.J."/>
            <person name="Szarkandi J.G."/>
            <person name="Papp V."/>
            <person name="Albert L."/>
            <person name="Andreopoulos W."/>
            <person name="Angelini C."/>
            <person name="Antonin V."/>
            <person name="Barry K.W."/>
            <person name="Bougher N.L."/>
            <person name="Buchanan P."/>
            <person name="Buyck B."/>
            <person name="Bense V."/>
            <person name="Catcheside P."/>
            <person name="Chovatia M."/>
            <person name="Cooper J."/>
            <person name="Damon W."/>
            <person name="Desjardin D."/>
            <person name="Finy P."/>
            <person name="Geml J."/>
            <person name="Haridas S."/>
            <person name="Hughes K."/>
            <person name="Justo A."/>
            <person name="Karasinski D."/>
            <person name="Kautmanova I."/>
            <person name="Kiss B."/>
            <person name="Kocsube S."/>
            <person name="Kotiranta H."/>
            <person name="LaButti K.M."/>
            <person name="Lechner B.E."/>
            <person name="Liimatainen K."/>
            <person name="Lipzen A."/>
            <person name="Lukacs Z."/>
            <person name="Mihaltcheva S."/>
            <person name="Morgado L.N."/>
            <person name="Niskanen T."/>
            <person name="Noordeloos M.E."/>
            <person name="Ohm R.A."/>
            <person name="Ortiz-Santana B."/>
            <person name="Ovrebo C."/>
            <person name="Racz N."/>
            <person name="Riley R."/>
            <person name="Savchenko A."/>
            <person name="Shiryaev A."/>
            <person name="Soop K."/>
            <person name="Spirin V."/>
            <person name="Szebenyi C."/>
            <person name="Tomsovsky M."/>
            <person name="Tulloss R.E."/>
            <person name="Uehling J."/>
            <person name="Grigoriev I.V."/>
            <person name="Vagvolgyi C."/>
            <person name="Papp T."/>
            <person name="Martin F.M."/>
            <person name="Miettinen O."/>
            <person name="Hibbett D.S."/>
            <person name="Nagy L.G."/>
        </authorList>
    </citation>
    <scope>NUCLEOTIDE SEQUENCE [LARGE SCALE GENOMIC DNA]</scope>
    <source>
        <strain evidence="2 3">CBS 962.96</strain>
    </source>
</reference>
<protein>
    <submittedName>
        <fullName evidence="2">Uncharacterized protein</fullName>
    </submittedName>
</protein>
<name>A0A4S8LBQ6_DENBC</name>
<evidence type="ECO:0000256" key="1">
    <source>
        <dbReference type="SAM" id="MobiDB-lite"/>
    </source>
</evidence>
<keyword evidence="3" id="KW-1185">Reference proteome</keyword>
<feature type="compositionally biased region" description="Polar residues" evidence="1">
    <location>
        <begin position="62"/>
        <end position="71"/>
    </location>
</feature>
<feature type="compositionally biased region" description="Basic and acidic residues" evidence="1">
    <location>
        <begin position="48"/>
        <end position="58"/>
    </location>
</feature>
<dbReference type="AlphaFoldDB" id="A0A4S8LBQ6"/>
<proteinExistence type="predicted"/>
<feature type="region of interest" description="Disordered" evidence="1">
    <location>
        <begin position="42"/>
        <end position="90"/>
    </location>
</feature>
<dbReference type="Proteomes" id="UP000297245">
    <property type="component" value="Unassembled WGS sequence"/>
</dbReference>
<accession>A0A4S8LBQ6</accession>
<evidence type="ECO:0000313" key="3">
    <source>
        <dbReference type="Proteomes" id="UP000297245"/>
    </source>
</evidence>
<gene>
    <name evidence="2" type="ORF">K435DRAFT_868603</name>
</gene>
<dbReference type="EMBL" id="ML179512">
    <property type="protein sequence ID" value="THU86100.1"/>
    <property type="molecule type" value="Genomic_DNA"/>
</dbReference>
<feature type="region of interest" description="Disordered" evidence="1">
    <location>
        <begin position="145"/>
        <end position="165"/>
    </location>
</feature>